<feature type="transmembrane region" description="Helical" evidence="1">
    <location>
        <begin position="449"/>
        <end position="473"/>
    </location>
</feature>
<feature type="transmembrane region" description="Helical" evidence="1">
    <location>
        <begin position="19"/>
        <end position="36"/>
    </location>
</feature>
<keyword evidence="3" id="KW-0031">Aminopeptidase</keyword>
<gene>
    <name evidence="3" type="ORF">I603_2548</name>
</gene>
<feature type="transmembrane region" description="Helical" evidence="1">
    <location>
        <begin position="245"/>
        <end position="264"/>
    </location>
</feature>
<sequence>MLTASLAAFEIRYQLRNPVFWVSVAIFFLIGFGISASDNVSIGTPGAVHENSPFAVTITMALLGLFYLFVITSFVANAVVRDDTTGFGPMIRATPVGRTSFLAGRFLGGLAIAVLGFVAVPLGIAVGSAMPWVDPETVGPGGFATYAWPFLVIAIPNLVLSSALLFSLATVTRSMLASYIGVLILVMGYLTASAIVGSEPDYQDAAARLEPMAIGAIGEVSRYWTAAEMNTQAIPLEGNLLINRLFTLGWAVLFLGIAWARFSMTERAPSRWRLRRLAKQDSRIAKAAAVRPQPFAGTPHRSFGFSHALRSFAARLKAETMLVIKSPGLIVLLLIALALTAFNLALSETLYGTASYPLTANVVTTVIGSMALFSLIVAVFYGGELVWRERDVKIAEIIDAAPVPGWAMFVPKILAIFLVLLLMSLAGMIAGLIYQLVLGTSSIDAGLYLVAYVLPQSIDVLLIAVLAVFFQVLSPNKYIGWGLMLVWFVTRIFLGNLGYSNMLYLFGGGPAEPLSDMNGTGGFWVGGLLARAYWGAFGVLLLVLAHWLWPRGTVVSVWPRLKGMGKRLSIASGATALAAVGTMIGTGLVIHHNIKVLNPYETADEREARAAEYERKYLKYESLARPVVTDVAFDVAIYPEERRMTATGHYDLRNDSGQPILEVHIRQGDDATEFTRLDLAGAKLASHDKTHAYRIFRFDTPLAPGATTRLDFASQTWRRGFANGQAATDIVANGTFVNNFTFAPIIGMDRRGLLQDRTQRRRQGLPSELRTAKLEDTAAQGENYVRSDWVNSRITISTSADQVPVAPGNKVSDEVKGDRRIAVFESPAPILNFFSVQSARYAVGEDRFGDVQLAVYHDPRHDWNVPAMLKAMKTSLGYFTENFGPYQFGYARIIEFPGYASFAQAFAGTMPYSESIGFAADVRDPESIDYVSYVTAHELGHQYWAHQVVGGDMQGSTLLSETLAQYSALMVMKELYGPDKIRRFLKYELDQYLAARKTDALGEQPMIRVENQGYIHYRKGSLVMYLLQERLGEEAVNRALARLVESYRFKGAPYPRSLDLVAELRKEAQTPEQQALITDLFEKITVYDLKATSATTTKGADGRWTTRITVSAGKFRADAKGKETPASLEERIEIGVFTARPGSGAFDRADVIAIKRYPVRTGEQVLEVITAKKPLFAGIDPYNFYIDRDSDDNIVAVD</sequence>
<dbReference type="GO" id="GO:0008270">
    <property type="term" value="F:zinc ion binding"/>
    <property type="evidence" value="ECO:0007669"/>
    <property type="project" value="InterPro"/>
</dbReference>
<dbReference type="PANTHER" id="PTHR43471">
    <property type="entry name" value="ABC TRANSPORTER PERMEASE"/>
    <property type="match status" value="1"/>
</dbReference>
<feature type="transmembrane region" description="Helical" evidence="1">
    <location>
        <begin position="532"/>
        <end position="549"/>
    </location>
</feature>
<evidence type="ECO:0000313" key="3">
    <source>
        <dbReference type="EMBL" id="OBV09987.1"/>
    </source>
</evidence>
<dbReference type="GO" id="GO:0008237">
    <property type="term" value="F:metallopeptidase activity"/>
    <property type="evidence" value="ECO:0007669"/>
    <property type="project" value="InterPro"/>
</dbReference>
<feature type="transmembrane region" description="Helical" evidence="1">
    <location>
        <begin position="101"/>
        <end position="126"/>
    </location>
</feature>
<proteinExistence type="predicted"/>
<keyword evidence="1" id="KW-0472">Membrane</keyword>
<keyword evidence="3" id="KW-0645">Protease</keyword>
<dbReference type="PATRIC" id="fig|1300349.4.peg.2538"/>
<protein>
    <submittedName>
        <fullName evidence="3">Aminopeptidase N</fullName>
    </submittedName>
</protein>
<feature type="transmembrane region" description="Helical" evidence="1">
    <location>
        <begin position="146"/>
        <end position="169"/>
    </location>
</feature>
<dbReference type="Proteomes" id="UP000092484">
    <property type="component" value="Unassembled WGS sequence"/>
</dbReference>
<organism evidence="3 4">
    <name type="scientific">Erythrobacter dokdonensis DSW-74</name>
    <dbReference type="NCBI Taxonomy" id="1300349"/>
    <lineage>
        <taxon>Bacteria</taxon>
        <taxon>Pseudomonadati</taxon>
        <taxon>Pseudomonadota</taxon>
        <taxon>Alphaproteobacteria</taxon>
        <taxon>Sphingomonadales</taxon>
        <taxon>Erythrobacteraceae</taxon>
        <taxon>Erythrobacter/Porphyrobacter group</taxon>
        <taxon>Erythrobacter</taxon>
    </lineage>
</organism>
<evidence type="ECO:0000256" key="1">
    <source>
        <dbReference type="SAM" id="Phobius"/>
    </source>
</evidence>
<comment type="caution">
    <text evidence="3">The sequence shown here is derived from an EMBL/GenBank/DDBJ whole genome shotgun (WGS) entry which is preliminary data.</text>
</comment>
<dbReference type="InterPro" id="IPR014782">
    <property type="entry name" value="Peptidase_M1_dom"/>
</dbReference>
<dbReference type="GO" id="GO:0004177">
    <property type="term" value="F:aminopeptidase activity"/>
    <property type="evidence" value="ECO:0007669"/>
    <property type="project" value="UniProtKB-KW"/>
</dbReference>
<dbReference type="SUPFAM" id="SSF55486">
    <property type="entry name" value="Metalloproteases ('zincins'), catalytic domain"/>
    <property type="match status" value="1"/>
</dbReference>
<dbReference type="InterPro" id="IPR027268">
    <property type="entry name" value="Peptidase_M4/M1_CTD_sf"/>
</dbReference>
<dbReference type="PANTHER" id="PTHR43471:SF12">
    <property type="entry name" value="HYPOTHETICAL MEMBRANE PROTEIN, CONSERVED"/>
    <property type="match status" value="1"/>
</dbReference>
<feature type="domain" description="Peptidase M1 membrane alanine aminopeptidase" evidence="2">
    <location>
        <begin position="872"/>
        <end position="1054"/>
    </location>
</feature>
<feature type="transmembrane region" description="Helical" evidence="1">
    <location>
        <begin position="413"/>
        <end position="437"/>
    </location>
</feature>
<keyword evidence="1" id="KW-1133">Transmembrane helix</keyword>
<feature type="transmembrane region" description="Helical" evidence="1">
    <location>
        <begin position="56"/>
        <end position="80"/>
    </location>
</feature>
<dbReference type="EMBL" id="LZYB01000008">
    <property type="protein sequence ID" value="OBV09987.1"/>
    <property type="molecule type" value="Genomic_DNA"/>
</dbReference>
<dbReference type="RefSeq" id="WP_068865583.1">
    <property type="nucleotide sequence ID" value="NZ_LZYB01000008.1"/>
</dbReference>
<feature type="transmembrane region" description="Helical" evidence="1">
    <location>
        <begin position="176"/>
        <end position="196"/>
    </location>
</feature>
<keyword evidence="3" id="KW-0378">Hydrolase</keyword>
<accession>A0A1A7BF21</accession>
<feature type="transmembrane region" description="Helical" evidence="1">
    <location>
        <begin position="485"/>
        <end position="507"/>
    </location>
</feature>
<dbReference type="STRING" id="1300349.I603_2548"/>
<keyword evidence="1" id="KW-0812">Transmembrane</keyword>
<feature type="transmembrane region" description="Helical" evidence="1">
    <location>
        <begin position="358"/>
        <end position="381"/>
    </location>
</feature>
<evidence type="ECO:0000313" key="4">
    <source>
        <dbReference type="Proteomes" id="UP000092484"/>
    </source>
</evidence>
<keyword evidence="4" id="KW-1185">Reference proteome</keyword>
<reference evidence="3 4" key="1">
    <citation type="submission" date="2016-06" db="EMBL/GenBank/DDBJ databases">
        <title>Genome sequence of Porphyrobacter dokdonensis DSW-74.</title>
        <authorList>
            <person name="Kim J.F."/>
            <person name="Song J.Y."/>
        </authorList>
    </citation>
    <scope>NUCLEOTIDE SEQUENCE [LARGE SCALE GENOMIC DNA]</scope>
    <source>
        <strain evidence="3 4">DSW-74</strain>
    </source>
</reference>
<dbReference type="AlphaFoldDB" id="A0A1A7BF21"/>
<evidence type="ECO:0000259" key="2">
    <source>
        <dbReference type="Pfam" id="PF01433"/>
    </source>
</evidence>
<feature type="transmembrane region" description="Helical" evidence="1">
    <location>
        <begin position="570"/>
        <end position="590"/>
    </location>
</feature>
<name>A0A1A7BF21_9SPHN</name>
<dbReference type="Pfam" id="PF01433">
    <property type="entry name" value="Peptidase_M1"/>
    <property type="match status" value="1"/>
</dbReference>
<feature type="transmembrane region" description="Helical" evidence="1">
    <location>
        <begin position="322"/>
        <end position="346"/>
    </location>
</feature>
<dbReference type="Gene3D" id="1.10.390.10">
    <property type="entry name" value="Neutral Protease Domain 2"/>
    <property type="match status" value="1"/>
</dbReference>